<feature type="zinc finger region" description="C3H1-type" evidence="4">
    <location>
        <begin position="1"/>
        <end position="24"/>
    </location>
</feature>
<keyword evidence="1 4" id="KW-0479">Metal-binding</keyword>
<protein>
    <submittedName>
        <fullName evidence="8">Zinc finger CCCH domain-containing protein 3</fullName>
    </submittedName>
</protein>
<dbReference type="SMART" id="SM00356">
    <property type="entry name" value="ZnF_C3H1"/>
    <property type="match status" value="3"/>
</dbReference>
<dbReference type="AlphaFoldDB" id="E2B9T6"/>
<dbReference type="PANTHER" id="PTHR46156:SF1">
    <property type="entry name" value="ZINC FINGER CCCH DOMAIN-CONTAINING PROTEIN 3"/>
    <property type="match status" value="1"/>
</dbReference>
<dbReference type="InParanoid" id="E2B9T6"/>
<dbReference type="GO" id="GO:0005634">
    <property type="term" value="C:nucleus"/>
    <property type="evidence" value="ECO:0007669"/>
    <property type="project" value="TreeGrafter"/>
</dbReference>
<dbReference type="PANTHER" id="PTHR46156">
    <property type="entry name" value="CCCH ZINGC FINGER"/>
    <property type="match status" value="1"/>
</dbReference>
<keyword evidence="9" id="KW-1185">Reference proteome</keyword>
<feature type="compositionally biased region" description="Polar residues" evidence="6">
    <location>
        <begin position="150"/>
        <end position="166"/>
    </location>
</feature>
<dbReference type="STRING" id="610380.E2B9T6"/>
<evidence type="ECO:0000256" key="2">
    <source>
        <dbReference type="ARBA" id="ARBA00022771"/>
    </source>
</evidence>
<evidence type="ECO:0000256" key="3">
    <source>
        <dbReference type="ARBA" id="ARBA00022833"/>
    </source>
</evidence>
<keyword evidence="3 4" id="KW-0862">Zinc</keyword>
<dbReference type="InterPro" id="IPR036855">
    <property type="entry name" value="Znf_CCCH_sf"/>
</dbReference>
<dbReference type="EMBL" id="GL446605">
    <property type="protein sequence ID" value="EFN87523.1"/>
    <property type="molecule type" value="Genomic_DNA"/>
</dbReference>
<name>E2B9T6_HARSA</name>
<feature type="domain" description="C3H1-type" evidence="7">
    <location>
        <begin position="1"/>
        <end position="24"/>
    </location>
</feature>
<evidence type="ECO:0000313" key="8">
    <source>
        <dbReference type="EMBL" id="EFN87523.1"/>
    </source>
</evidence>
<feature type="region of interest" description="Disordered" evidence="6">
    <location>
        <begin position="150"/>
        <end position="182"/>
    </location>
</feature>
<feature type="coiled-coil region" evidence="5">
    <location>
        <begin position="118"/>
        <end position="145"/>
    </location>
</feature>
<evidence type="ECO:0000256" key="1">
    <source>
        <dbReference type="ARBA" id="ARBA00022723"/>
    </source>
</evidence>
<organism evidence="9">
    <name type="scientific">Harpegnathos saltator</name>
    <name type="common">Jerdon's jumping ant</name>
    <dbReference type="NCBI Taxonomy" id="610380"/>
    <lineage>
        <taxon>Eukaryota</taxon>
        <taxon>Metazoa</taxon>
        <taxon>Ecdysozoa</taxon>
        <taxon>Arthropoda</taxon>
        <taxon>Hexapoda</taxon>
        <taxon>Insecta</taxon>
        <taxon>Pterygota</taxon>
        <taxon>Neoptera</taxon>
        <taxon>Endopterygota</taxon>
        <taxon>Hymenoptera</taxon>
        <taxon>Apocrita</taxon>
        <taxon>Aculeata</taxon>
        <taxon>Formicoidea</taxon>
        <taxon>Formicidae</taxon>
        <taxon>Ponerinae</taxon>
        <taxon>Ponerini</taxon>
        <taxon>Harpegnathos</taxon>
    </lineage>
</organism>
<dbReference type="OrthoDB" id="3247158at2759"/>
<evidence type="ECO:0000259" key="7">
    <source>
        <dbReference type="PROSITE" id="PS50103"/>
    </source>
</evidence>
<keyword evidence="5" id="KW-0175">Coiled coil</keyword>
<dbReference type="Proteomes" id="UP000008237">
    <property type="component" value="Unassembled WGS sequence"/>
</dbReference>
<reference evidence="8 9" key="1">
    <citation type="journal article" date="2010" name="Science">
        <title>Genomic comparison of the ants Camponotus floridanus and Harpegnathos saltator.</title>
        <authorList>
            <person name="Bonasio R."/>
            <person name="Zhang G."/>
            <person name="Ye C."/>
            <person name="Mutti N.S."/>
            <person name="Fang X."/>
            <person name="Qin N."/>
            <person name="Donahue G."/>
            <person name="Yang P."/>
            <person name="Li Q."/>
            <person name="Li C."/>
            <person name="Zhang P."/>
            <person name="Huang Z."/>
            <person name="Berger S.L."/>
            <person name="Reinberg D."/>
            <person name="Wang J."/>
            <person name="Liebig J."/>
        </authorList>
    </citation>
    <scope>NUCLEOTIDE SEQUENCE [LARGE SCALE GENOMIC DNA]</scope>
    <source>
        <strain evidence="8 9">R22 G/1</strain>
    </source>
</reference>
<evidence type="ECO:0000256" key="4">
    <source>
        <dbReference type="PROSITE-ProRule" id="PRU00723"/>
    </source>
</evidence>
<evidence type="ECO:0000313" key="9">
    <source>
        <dbReference type="Proteomes" id="UP000008237"/>
    </source>
</evidence>
<dbReference type="SUPFAM" id="SSF90229">
    <property type="entry name" value="CCCH zinc finger"/>
    <property type="match status" value="1"/>
</dbReference>
<keyword evidence="2 4" id="KW-0863">Zinc-finger</keyword>
<dbReference type="Gene3D" id="4.10.1000.10">
    <property type="entry name" value="Zinc finger, CCCH-type"/>
    <property type="match status" value="1"/>
</dbReference>
<feature type="zinc finger region" description="C3H1-type" evidence="4">
    <location>
        <begin position="25"/>
        <end position="52"/>
    </location>
</feature>
<dbReference type="InterPro" id="IPR000571">
    <property type="entry name" value="Znf_CCCH"/>
</dbReference>
<evidence type="ECO:0000256" key="5">
    <source>
        <dbReference type="SAM" id="Coils"/>
    </source>
</evidence>
<proteinExistence type="predicted"/>
<evidence type="ECO:0000256" key="6">
    <source>
        <dbReference type="SAM" id="MobiDB-lite"/>
    </source>
</evidence>
<accession>E2B9T6</accession>
<dbReference type="PROSITE" id="PS50103">
    <property type="entry name" value="ZF_C3H1"/>
    <property type="match status" value="2"/>
</dbReference>
<dbReference type="GO" id="GO:0008270">
    <property type="term" value="F:zinc ion binding"/>
    <property type="evidence" value="ECO:0007669"/>
    <property type="project" value="UniProtKB-KW"/>
</dbReference>
<feature type="domain" description="C3H1-type" evidence="7">
    <location>
        <begin position="25"/>
        <end position="52"/>
    </location>
</feature>
<gene>
    <name evidence="8" type="ORF">EAI_16972</name>
</gene>
<sequence length="200" mass="22857">MPTCKYFLDGCCTRDACPYLHVKVSSNTSICIDFLQGYCVKGNECQRRHEYLCPEFDKRGICSKGEYCVYPHKSHTSNVEENIKYLSKKMHDVKKYQATPVAKVDTETSNLECRLRYYETTDNSIDSLEKKKENILRKLQIMKTTLNNVPTADSTNQMQSNETNESLIKEDESKSMTSIASNASKRRAPIGLLPAYIPIN</sequence>